<feature type="compositionally biased region" description="Basic and acidic residues" evidence="1">
    <location>
        <begin position="181"/>
        <end position="192"/>
    </location>
</feature>
<keyword evidence="3" id="KW-1185">Reference proteome</keyword>
<proteinExistence type="predicted"/>
<protein>
    <submittedName>
        <fullName evidence="2">9851_t:CDS:1</fullName>
    </submittedName>
</protein>
<organism evidence="2 3">
    <name type="scientific">Ambispora gerdemannii</name>
    <dbReference type="NCBI Taxonomy" id="144530"/>
    <lineage>
        <taxon>Eukaryota</taxon>
        <taxon>Fungi</taxon>
        <taxon>Fungi incertae sedis</taxon>
        <taxon>Mucoromycota</taxon>
        <taxon>Glomeromycotina</taxon>
        <taxon>Glomeromycetes</taxon>
        <taxon>Archaeosporales</taxon>
        <taxon>Ambisporaceae</taxon>
        <taxon>Ambispora</taxon>
    </lineage>
</organism>
<dbReference type="OrthoDB" id="2408544at2759"/>
<dbReference type="Proteomes" id="UP000789831">
    <property type="component" value="Unassembled WGS sequence"/>
</dbReference>
<feature type="region of interest" description="Disordered" evidence="1">
    <location>
        <begin position="148"/>
        <end position="192"/>
    </location>
</feature>
<feature type="compositionally biased region" description="Low complexity" evidence="1">
    <location>
        <begin position="1"/>
        <end position="14"/>
    </location>
</feature>
<evidence type="ECO:0000313" key="2">
    <source>
        <dbReference type="EMBL" id="CAG8642928.1"/>
    </source>
</evidence>
<reference evidence="2" key="1">
    <citation type="submission" date="2021-06" db="EMBL/GenBank/DDBJ databases">
        <authorList>
            <person name="Kallberg Y."/>
            <person name="Tangrot J."/>
            <person name="Rosling A."/>
        </authorList>
    </citation>
    <scope>NUCLEOTIDE SEQUENCE</scope>
    <source>
        <strain evidence="2">MT106</strain>
    </source>
</reference>
<feature type="compositionally biased region" description="Basic and acidic residues" evidence="1">
    <location>
        <begin position="158"/>
        <end position="174"/>
    </location>
</feature>
<accession>A0A9N9DL20</accession>
<dbReference type="EMBL" id="CAJVPL010004094">
    <property type="protein sequence ID" value="CAG8642928.1"/>
    <property type="molecule type" value="Genomic_DNA"/>
</dbReference>
<feature type="region of interest" description="Disordered" evidence="1">
    <location>
        <begin position="1"/>
        <end position="20"/>
    </location>
</feature>
<evidence type="ECO:0000313" key="3">
    <source>
        <dbReference type="Proteomes" id="UP000789831"/>
    </source>
</evidence>
<name>A0A9N9DL20_9GLOM</name>
<comment type="caution">
    <text evidence="2">The sequence shown here is derived from an EMBL/GenBank/DDBJ whole genome shotgun (WGS) entry which is preliminary data.</text>
</comment>
<gene>
    <name evidence="2" type="ORF">AGERDE_LOCUS11060</name>
</gene>
<dbReference type="AlphaFoldDB" id="A0A9N9DL20"/>
<feature type="non-terminal residue" evidence="2">
    <location>
        <position position="1"/>
    </location>
</feature>
<sequence>MSEISENSSSINNDNIDRDVTTTIQDEAPSNTNFTLLYEKLCDAIILADRKTQEAIVCYCLFGKVLIQRRNEIASERQVDPESNTVSRILNKEVKAQLPADTSDSLLRKRIEKAKKLYKLFDAIDNVSFDYSIDVSLPLAELRDDEKSSVTQLCEPSSRSDRQNSLISKDKPETVNEDNNISEKVESLLEEE</sequence>
<evidence type="ECO:0000256" key="1">
    <source>
        <dbReference type="SAM" id="MobiDB-lite"/>
    </source>
</evidence>